<dbReference type="OrthoDB" id="8453362at2"/>
<dbReference type="AlphaFoldDB" id="A0A0A3BAI8"/>
<name>A0A0A3BAI8_9PAST</name>
<dbReference type="Gene3D" id="3.30.500.20">
    <property type="entry name" value="BH3703-like domains"/>
    <property type="match status" value="1"/>
</dbReference>
<keyword evidence="2" id="KW-1185">Reference proteome</keyword>
<accession>A0A0A3BAI8</accession>
<comment type="caution">
    <text evidence="1">The sequence shown here is derived from an EMBL/GenBank/DDBJ whole genome shotgun (WGS) entry which is preliminary data.</text>
</comment>
<dbReference type="Proteomes" id="UP000030380">
    <property type="component" value="Unassembled WGS sequence"/>
</dbReference>
<dbReference type="STRING" id="505317.OA57_05565"/>
<organism evidence="1 2">
    <name type="scientific">Chelonobacter oris</name>
    <dbReference type="NCBI Taxonomy" id="505317"/>
    <lineage>
        <taxon>Bacteria</taxon>
        <taxon>Pseudomonadati</taxon>
        <taxon>Pseudomonadota</taxon>
        <taxon>Gammaproteobacteria</taxon>
        <taxon>Pasteurellales</taxon>
        <taxon>Pasteurellaceae</taxon>
        <taxon>Chelonobacter</taxon>
    </lineage>
</organism>
<protein>
    <submittedName>
        <fullName evidence="1">Uncharacterized protein</fullName>
    </submittedName>
</protein>
<gene>
    <name evidence="1" type="ORF">OA57_05565</name>
</gene>
<dbReference type="EMBL" id="JSUM01000009">
    <property type="protein sequence ID" value="KGQ70579.1"/>
    <property type="molecule type" value="Genomic_DNA"/>
</dbReference>
<sequence>MQKQLEILKKLSKCLHCCTRRKYNSAVMEFKFNPEEGWSSFSAWYIVNEKNYPPENFEGLKEHSKLLCQELHAEMQVHTGGDWRKFILMIDESGEVKTQFIYAIQSCMDEFKNN</sequence>
<evidence type="ECO:0000313" key="1">
    <source>
        <dbReference type="EMBL" id="KGQ70579.1"/>
    </source>
</evidence>
<reference evidence="1 2" key="1">
    <citation type="submission" date="2014-11" db="EMBL/GenBank/DDBJ databases">
        <title>Draft genome sequence of Chelonobacter oris 1662T, associated with respiratory disease in Hermann's Tortoises.</title>
        <authorList>
            <person name="Kudirkiene E."/>
            <person name="Hansen M.J."/>
            <person name="Bojesen A.M."/>
        </authorList>
    </citation>
    <scope>NUCLEOTIDE SEQUENCE [LARGE SCALE GENOMIC DNA]</scope>
    <source>
        <strain evidence="1 2">1662</strain>
    </source>
</reference>
<dbReference type="RefSeq" id="WP_034614656.1">
    <property type="nucleotide sequence ID" value="NZ_JSUM01000009.1"/>
</dbReference>
<proteinExistence type="predicted"/>
<evidence type="ECO:0000313" key="2">
    <source>
        <dbReference type="Proteomes" id="UP000030380"/>
    </source>
</evidence>